<keyword evidence="3" id="KW-1185">Reference proteome</keyword>
<dbReference type="PANTHER" id="PTHR38440:SF1">
    <property type="entry name" value="UPF0398 PROTEIN SPR0331"/>
    <property type="match status" value="1"/>
</dbReference>
<sequence>MKVVAVTGYKSHELGIFDEKHTGIKYIKKVLRKRLISLIEDGLEWVVISGQLGVELWAAEVVLQLKHEYPQVKLAVLTPFYNQESNWNELRKEQYSQVLQQADFVDSITKRDYENPGQLKLKNQFIIEKSDALLVIYDDDKPGSPSYYLTYAKARSESSNYQIFYIFPDEIELAYQDEMLEW</sequence>
<protein>
    <recommendedName>
        <fullName evidence="1">UPF0398 protein DS745_15740</fullName>
    </recommendedName>
</protein>
<dbReference type="RefSeq" id="WP_129080052.1">
    <property type="nucleotide sequence ID" value="NZ_QOUX01000046.1"/>
</dbReference>
<comment type="caution">
    <text evidence="2">The sequence shown here is derived from an EMBL/GenBank/DDBJ whole genome shotgun (WGS) entry which is preliminary data.</text>
</comment>
<organism evidence="2 3">
    <name type="scientific">Anaerobacillus alkaliphilus</name>
    <dbReference type="NCBI Taxonomy" id="1548597"/>
    <lineage>
        <taxon>Bacteria</taxon>
        <taxon>Bacillati</taxon>
        <taxon>Bacillota</taxon>
        <taxon>Bacilli</taxon>
        <taxon>Bacillales</taxon>
        <taxon>Bacillaceae</taxon>
        <taxon>Anaerobacillus</taxon>
    </lineage>
</organism>
<dbReference type="OrthoDB" id="2301957at2"/>
<dbReference type="Pfam" id="PF06908">
    <property type="entry name" value="YpsA"/>
    <property type="match status" value="1"/>
</dbReference>
<gene>
    <name evidence="2" type="ORF">DS745_15740</name>
</gene>
<proteinExistence type="inferred from homology"/>
<evidence type="ECO:0000313" key="2">
    <source>
        <dbReference type="EMBL" id="RXI98701.1"/>
    </source>
</evidence>
<comment type="similarity">
    <text evidence="1">Belongs to the UPF0398 family.</text>
</comment>
<evidence type="ECO:0000256" key="1">
    <source>
        <dbReference type="HAMAP-Rule" id="MF_01575"/>
    </source>
</evidence>
<dbReference type="InterPro" id="IPR010697">
    <property type="entry name" value="YspA"/>
</dbReference>
<dbReference type="EMBL" id="QOUX01000046">
    <property type="protein sequence ID" value="RXI98701.1"/>
    <property type="molecule type" value="Genomic_DNA"/>
</dbReference>
<reference evidence="2 3" key="1">
    <citation type="journal article" date="2019" name="Int. J. Syst. Evol. Microbiol.">
        <title>Anaerobacillus alkaliphilus sp. nov., a novel alkaliphilic and moderately halophilic bacterium.</title>
        <authorList>
            <person name="Borsodi A.K."/>
            <person name="Aszalos J.M."/>
            <person name="Bihari P."/>
            <person name="Nagy I."/>
            <person name="Schumann P."/>
            <person name="Sproer C."/>
            <person name="Kovacs A.L."/>
            <person name="Boka K."/>
            <person name="Dobosy P."/>
            <person name="Ovari M."/>
            <person name="Szili-Kovacs T."/>
            <person name="Toth E."/>
        </authorList>
    </citation>
    <scope>NUCLEOTIDE SEQUENCE [LARGE SCALE GENOMIC DNA]</scope>
    <source>
        <strain evidence="2 3">B16-10</strain>
    </source>
</reference>
<dbReference type="HAMAP" id="MF_01575">
    <property type="entry name" value="UPF0398"/>
    <property type="match status" value="1"/>
</dbReference>
<dbReference type="PANTHER" id="PTHR38440">
    <property type="entry name" value="UPF0398 PROTEIN YPSA"/>
    <property type="match status" value="1"/>
</dbReference>
<dbReference type="AlphaFoldDB" id="A0A4Q0VRC9"/>
<evidence type="ECO:0000313" key="3">
    <source>
        <dbReference type="Proteomes" id="UP000290649"/>
    </source>
</evidence>
<dbReference type="Proteomes" id="UP000290649">
    <property type="component" value="Unassembled WGS sequence"/>
</dbReference>
<dbReference type="Gene3D" id="3.40.50.450">
    <property type="match status" value="1"/>
</dbReference>
<accession>A0A4Q0VRC9</accession>
<dbReference type="NCBIfam" id="NF010181">
    <property type="entry name" value="PRK13660.1"/>
    <property type="match status" value="1"/>
</dbReference>
<dbReference type="SUPFAM" id="SSF102405">
    <property type="entry name" value="MCP/YpsA-like"/>
    <property type="match status" value="1"/>
</dbReference>
<name>A0A4Q0VRC9_9BACI</name>
<dbReference type="PIRSF" id="PIRSF021290">
    <property type="entry name" value="DUF1273"/>
    <property type="match status" value="1"/>
</dbReference>